<evidence type="ECO:0000256" key="1">
    <source>
        <dbReference type="ARBA" id="ARBA00004123"/>
    </source>
</evidence>
<dbReference type="PROSITE" id="PS00658">
    <property type="entry name" value="FORK_HEAD_2"/>
    <property type="match status" value="1"/>
</dbReference>
<dbReference type="PANTHER" id="PTHR45881:SF1">
    <property type="entry name" value="FORK HEAD PROTEIN HOMOLOG 2"/>
    <property type="match status" value="1"/>
</dbReference>
<dbReference type="InterPro" id="IPR001766">
    <property type="entry name" value="Fork_head_dom"/>
</dbReference>
<evidence type="ECO:0000256" key="7">
    <source>
        <dbReference type="SAM" id="MobiDB-lite"/>
    </source>
</evidence>
<proteinExistence type="predicted"/>
<dbReference type="Gene3D" id="1.10.10.10">
    <property type="entry name" value="Winged helix-like DNA-binding domain superfamily/Winged helix DNA-binding domain"/>
    <property type="match status" value="1"/>
</dbReference>
<dbReference type="InterPro" id="IPR036390">
    <property type="entry name" value="WH_DNA-bd_sf"/>
</dbReference>
<dbReference type="AlphaFoldDB" id="A0A1X0SBF7"/>
<dbReference type="CDD" id="cd22701">
    <property type="entry name" value="FHA_FKH1-like"/>
    <property type="match status" value="1"/>
</dbReference>
<feature type="domain" description="Fork-head" evidence="9">
    <location>
        <begin position="176"/>
        <end position="275"/>
    </location>
</feature>
<dbReference type="GO" id="GO:0005634">
    <property type="term" value="C:nucleus"/>
    <property type="evidence" value="ECO:0007669"/>
    <property type="project" value="UniProtKB-SubCell"/>
</dbReference>
<dbReference type="PROSITE" id="PS50006">
    <property type="entry name" value="FHA_DOMAIN"/>
    <property type="match status" value="1"/>
</dbReference>
<keyword evidence="2" id="KW-0805">Transcription regulation</keyword>
<feature type="compositionally biased region" description="Low complexity" evidence="7">
    <location>
        <begin position="279"/>
        <end position="303"/>
    </location>
</feature>
<evidence type="ECO:0000256" key="3">
    <source>
        <dbReference type="ARBA" id="ARBA00023125"/>
    </source>
</evidence>
<dbReference type="OMA" id="GCVINIM"/>
<evidence type="ECO:0000313" key="11">
    <source>
        <dbReference type="Proteomes" id="UP000242381"/>
    </source>
</evidence>
<dbReference type="InterPro" id="IPR018122">
    <property type="entry name" value="TF_fork_head_CS_1"/>
</dbReference>
<evidence type="ECO:0000256" key="4">
    <source>
        <dbReference type="ARBA" id="ARBA00023163"/>
    </source>
</evidence>
<organism evidence="10 11">
    <name type="scientific">Rhizopus microsporus</name>
    <dbReference type="NCBI Taxonomy" id="58291"/>
    <lineage>
        <taxon>Eukaryota</taxon>
        <taxon>Fungi</taxon>
        <taxon>Fungi incertae sedis</taxon>
        <taxon>Mucoromycota</taxon>
        <taxon>Mucoromycotina</taxon>
        <taxon>Mucoromycetes</taxon>
        <taxon>Mucorales</taxon>
        <taxon>Mucorineae</taxon>
        <taxon>Rhizopodaceae</taxon>
        <taxon>Rhizopus</taxon>
    </lineage>
</organism>
<keyword evidence="4" id="KW-0804">Transcription</keyword>
<feature type="region of interest" description="Disordered" evidence="7">
    <location>
        <begin position="1"/>
        <end position="30"/>
    </location>
</feature>
<name>A0A1X0SBF7_RHIZD</name>
<reference evidence="10 11" key="1">
    <citation type="journal article" date="2016" name="Proc. Natl. Acad. Sci. U.S.A.">
        <title>Lipid metabolic changes in an early divergent fungus govern the establishment of a mutualistic symbiosis with endobacteria.</title>
        <authorList>
            <person name="Lastovetsky O.A."/>
            <person name="Gaspar M.L."/>
            <person name="Mondo S.J."/>
            <person name="LaButti K.M."/>
            <person name="Sandor L."/>
            <person name="Grigoriev I.V."/>
            <person name="Henry S.A."/>
            <person name="Pawlowska T.E."/>
        </authorList>
    </citation>
    <scope>NUCLEOTIDE SEQUENCE [LARGE SCALE GENOMIC DNA]</scope>
    <source>
        <strain evidence="10 11">ATCC 11559</strain>
    </source>
</reference>
<dbReference type="PROSITE" id="PS00657">
    <property type="entry name" value="FORK_HEAD_1"/>
    <property type="match status" value="1"/>
</dbReference>
<gene>
    <name evidence="10" type="ORF">BCV71DRAFT_232172</name>
</gene>
<evidence type="ECO:0000259" key="8">
    <source>
        <dbReference type="PROSITE" id="PS50006"/>
    </source>
</evidence>
<dbReference type="PANTHER" id="PTHR45881">
    <property type="entry name" value="CHECKPOINT SUPPRESSOR 1-LIKE, ISOFORM A-RELATED"/>
    <property type="match status" value="1"/>
</dbReference>
<dbReference type="Gene3D" id="2.60.200.20">
    <property type="match status" value="1"/>
</dbReference>
<comment type="subcellular location">
    <subcellularLocation>
        <location evidence="1 6">Nucleus</location>
    </subcellularLocation>
</comment>
<feature type="DNA-binding region" description="Fork-head" evidence="6">
    <location>
        <begin position="176"/>
        <end position="275"/>
    </location>
</feature>
<dbReference type="PROSITE" id="PS50039">
    <property type="entry name" value="FORK_HEAD_3"/>
    <property type="match status" value="1"/>
</dbReference>
<evidence type="ECO:0000256" key="6">
    <source>
        <dbReference type="PROSITE-ProRule" id="PRU00089"/>
    </source>
</evidence>
<dbReference type="GO" id="GO:0000981">
    <property type="term" value="F:DNA-binding transcription factor activity, RNA polymerase II-specific"/>
    <property type="evidence" value="ECO:0007669"/>
    <property type="project" value="TreeGrafter"/>
</dbReference>
<dbReference type="SMART" id="SM00240">
    <property type="entry name" value="FHA"/>
    <property type="match status" value="1"/>
</dbReference>
<accession>A0A1X0SBF7</accession>
<dbReference type="InterPro" id="IPR030456">
    <property type="entry name" value="TF_fork_head_CS_2"/>
</dbReference>
<evidence type="ECO:0000256" key="5">
    <source>
        <dbReference type="ARBA" id="ARBA00023242"/>
    </source>
</evidence>
<dbReference type="Pfam" id="PF00498">
    <property type="entry name" value="FHA"/>
    <property type="match status" value="1"/>
</dbReference>
<protein>
    <recommendedName>
        <fullName evidence="12">SMAD/FHA domain-containing protein</fullName>
    </recommendedName>
</protein>
<evidence type="ECO:0000313" key="10">
    <source>
        <dbReference type="EMBL" id="ORE21549.1"/>
    </source>
</evidence>
<dbReference type="SMART" id="SM00339">
    <property type="entry name" value="FH"/>
    <property type="match status" value="1"/>
</dbReference>
<dbReference type="Proteomes" id="UP000242381">
    <property type="component" value="Unassembled WGS sequence"/>
</dbReference>
<dbReference type="FunFam" id="1.10.10.10:FF:000135">
    <property type="entry name" value="forkhead box protein G1"/>
    <property type="match status" value="1"/>
</dbReference>
<sequence>MLTASSSTSAKDSTSTTNNSDASTTVSSGHNNNEQAYAKLEGDNFCYYIRNFQVTLGRTTKVPDRVDIPLGNAKSVSRQHAQLFYNFTKQQFEMTVFGKNGVFVDERFIEKGITVPLEHRTKIQIGEVSFQFLLPEVDSIKKRSLEIESKCIATAPQQLEKPSIYHVSNQKDANTKPPLSYVALITQAIHSTEDKKMTLEGIYNYAITTYPYYRQTQKEWQSSIRHQLSSNKMFVKLPKKTTEPGKGVYWTTVDLLTDKENREVTENVVSRKRIKLEVSNSNNNNSNDDNKISSIDINNNNNKNDNKESESNGNNQKIESKSAEDVSLVGLDATPETVDKVQAELQNTIRQHILDPEHHPLPPALARLLPQAIAQLPPHLANQLSSTLISCTLKLQSSSSSSS</sequence>
<keyword evidence="5 6" id="KW-0539">Nucleus</keyword>
<evidence type="ECO:0000259" key="9">
    <source>
        <dbReference type="PROSITE" id="PS50039"/>
    </source>
</evidence>
<dbReference type="InterPro" id="IPR008984">
    <property type="entry name" value="SMAD_FHA_dom_sf"/>
</dbReference>
<evidence type="ECO:0000256" key="2">
    <source>
        <dbReference type="ARBA" id="ARBA00023015"/>
    </source>
</evidence>
<dbReference type="SUPFAM" id="SSF49879">
    <property type="entry name" value="SMAD/FHA domain"/>
    <property type="match status" value="1"/>
</dbReference>
<dbReference type="InterPro" id="IPR036388">
    <property type="entry name" value="WH-like_DNA-bd_sf"/>
</dbReference>
<dbReference type="PRINTS" id="PR00053">
    <property type="entry name" value="FORKHEAD"/>
</dbReference>
<feature type="domain" description="FHA" evidence="8">
    <location>
        <begin position="54"/>
        <end position="109"/>
    </location>
</feature>
<keyword evidence="3 6" id="KW-0238">DNA-binding</keyword>
<dbReference type="EMBL" id="KV921277">
    <property type="protein sequence ID" value="ORE21549.1"/>
    <property type="molecule type" value="Genomic_DNA"/>
</dbReference>
<dbReference type="CDD" id="cd00059">
    <property type="entry name" value="FH_FOX"/>
    <property type="match status" value="1"/>
</dbReference>
<dbReference type="Pfam" id="PF00250">
    <property type="entry name" value="Forkhead"/>
    <property type="match status" value="1"/>
</dbReference>
<feature type="region of interest" description="Disordered" evidence="7">
    <location>
        <begin position="279"/>
        <end position="327"/>
    </location>
</feature>
<dbReference type="SUPFAM" id="SSF46785">
    <property type="entry name" value="Winged helix' DNA-binding domain"/>
    <property type="match status" value="1"/>
</dbReference>
<feature type="compositionally biased region" description="Low complexity" evidence="7">
    <location>
        <begin position="1"/>
        <end position="28"/>
    </location>
</feature>
<dbReference type="GO" id="GO:0000978">
    <property type="term" value="F:RNA polymerase II cis-regulatory region sequence-specific DNA binding"/>
    <property type="evidence" value="ECO:0007669"/>
    <property type="project" value="TreeGrafter"/>
</dbReference>
<dbReference type="VEuPathDB" id="FungiDB:BCV72DRAFT_277693"/>
<evidence type="ECO:0008006" key="12">
    <source>
        <dbReference type="Google" id="ProtNLM"/>
    </source>
</evidence>
<dbReference type="InterPro" id="IPR000253">
    <property type="entry name" value="FHA_dom"/>
</dbReference>